<dbReference type="Gene3D" id="1.10.1040.10">
    <property type="entry name" value="N-(1-d-carboxylethyl)-l-norvaline Dehydrogenase, domain 2"/>
    <property type="match status" value="1"/>
</dbReference>
<evidence type="ECO:0000256" key="2">
    <source>
        <dbReference type="ARBA" id="ARBA00048615"/>
    </source>
</evidence>
<keyword evidence="1" id="KW-0560">Oxidoreductase</keyword>
<comment type="catalytic activity">
    <reaction evidence="2">
        <text>D-mannitol 1-phosphate + NAD(+) = beta-D-fructose 6-phosphate + NADH + H(+)</text>
        <dbReference type="Rhea" id="RHEA:19661"/>
        <dbReference type="ChEBI" id="CHEBI:15378"/>
        <dbReference type="ChEBI" id="CHEBI:57540"/>
        <dbReference type="ChEBI" id="CHEBI:57634"/>
        <dbReference type="ChEBI" id="CHEBI:57945"/>
        <dbReference type="ChEBI" id="CHEBI:61381"/>
        <dbReference type="EC" id="1.1.1.17"/>
    </reaction>
</comment>
<protein>
    <submittedName>
        <fullName evidence="5">Mannitol dehydrogenase family protein</fullName>
    </submittedName>
</protein>
<accession>A0AA86YGA7</accession>
<dbReference type="InterPro" id="IPR013131">
    <property type="entry name" value="Mannitol_DH_N"/>
</dbReference>
<dbReference type="Pfam" id="PF08125">
    <property type="entry name" value="Mannitol_dh_C"/>
    <property type="match status" value="1"/>
</dbReference>
<evidence type="ECO:0000313" key="5">
    <source>
        <dbReference type="EMBL" id="EAC3883654.1"/>
    </source>
</evidence>
<evidence type="ECO:0000259" key="3">
    <source>
        <dbReference type="Pfam" id="PF01232"/>
    </source>
</evidence>
<feature type="domain" description="Mannitol dehydrogenase N-terminal" evidence="3">
    <location>
        <begin position="31"/>
        <end position="300"/>
    </location>
</feature>
<dbReference type="InterPro" id="IPR008927">
    <property type="entry name" value="6-PGluconate_DH-like_C_sf"/>
</dbReference>
<comment type="caution">
    <text evidence="5">The sequence shown here is derived from an EMBL/GenBank/DDBJ whole genome shotgun (WGS) entry which is preliminary data.</text>
</comment>
<dbReference type="AlphaFoldDB" id="A0AA86YGA7"/>
<dbReference type="EMBL" id="AAAICE010000069">
    <property type="protein sequence ID" value="EAC3883654.1"/>
    <property type="molecule type" value="Genomic_DNA"/>
</dbReference>
<dbReference type="SUPFAM" id="SSF51735">
    <property type="entry name" value="NAD(P)-binding Rossmann-fold domains"/>
    <property type="match status" value="1"/>
</dbReference>
<dbReference type="Gene3D" id="3.40.50.720">
    <property type="entry name" value="NAD(P)-binding Rossmann-like Domain"/>
    <property type="match status" value="1"/>
</dbReference>
<dbReference type="PANTHER" id="PTHR43362:SF1">
    <property type="entry name" value="MANNITOL DEHYDROGENASE 2-RELATED"/>
    <property type="match status" value="1"/>
</dbReference>
<dbReference type="InterPro" id="IPR013328">
    <property type="entry name" value="6PGD_dom2"/>
</dbReference>
<evidence type="ECO:0000313" key="6">
    <source>
        <dbReference type="Proteomes" id="UP000356407"/>
    </source>
</evidence>
<dbReference type="Pfam" id="PF01232">
    <property type="entry name" value="Mannitol_dh"/>
    <property type="match status" value="1"/>
</dbReference>
<evidence type="ECO:0000256" key="1">
    <source>
        <dbReference type="ARBA" id="ARBA00023002"/>
    </source>
</evidence>
<organism evidence="5 6">
    <name type="scientific">Listeria monocytogenes</name>
    <dbReference type="NCBI Taxonomy" id="1639"/>
    <lineage>
        <taxon>Bacteria</taxon>
        <taxon>Bacillati</taxon>
        <taxon>Bacillota</taxon>
        <taxon>Bacilli</taxon>
        <taxon>Bacillales</taxon>
        <taxon>Listeriaceae</taxon>
        <taxon>Listeria</taxon>
    </lineage>
</organism>
<evidence type="ECO:0000259" key="4">
    <source>
        <dbReference type="Pfam" id="PF08125"/>
    </source>
</evidence>
<proteinExistence type="predicted"/>
<reference evidence="5 6" key="1">
    <citation type="submission" date="2018-08" db="EMBL/GenBank/DDBJ databases">
        <authorList>
            <consortium name="GenomeTrakr: Next Generation Sequencing Network for Food Pathogen Tracability"/>
        </authorList>
    </citation>
    <scope>NUCLEOTIDE SEQUENCE [LARGE SCALE GENOMIC DNA]</scope>
    <source>
        <strain evidence="5 6">CFSAN060999</strain>
    </source>
</reference>
<dbReference type="InterPro" id="IPR013118">
    <property type="entry name" value="Mannitol_DH_C"/>
</dbReference>
<dbReference type="PANTHER" id="PTHR43362">
    <property type="entry name" value="MANNITOL DEHYDROGENASE DSF1-RELATED"/>
    <property type="match status" value="1"/>
</dbReference>
<dbReference type="InterPro" id="IPR050988">
    <property type="entry name" value="Mannitol_DH/Oxidoreductase"/>
</dbReference>
<gene>
    <name evidence="5" type="ORF">B4X68_16795</name>
</gene>
<dbReference type="InterPro" id="IPR036291">
    <property type="entry name" value="NAD(P)-bd_dom_sf"/>
</dbReference>
<name>A0AA86YGA7_LISMN</name>
<dbReference type="Proteomes" id="UP000356407">
    <property type="component" value="Unassembled WGS sequence"/>
</dbReference>
<dbReference type="GO" id="GO:0008926">
    <property type="term" value="F:mannitol-1-phosphate 5-dehydrogenase activity"/>
    <property type="evidence" value="ECO:0007669"/>
    <property type="project" value="UniProtKB-EC"/>
</dbReference>
<dbReference type="SUPFAM" id="SSF48179">
    <property type="entry name" value="6-phosphogluconate dehydrogenase C-terminal domain-like"/>
    <property type="match status" value="1"/>
</dbReference>
<feature type="domain" description="Mannitol dehydrogenase C-terminal" evidence="4">
    <location>
        <begin position="317"/>
        <end position="507"/>
    </location>
</feature>
<sequence length="532" mass="58703">MFDHNVLKKAHVIFPAEKKAAIDAQTAIQPRWLHFGGGNLYRAFHAEIAQSLIDQNELSSGIVVCETFDEQIIDQVYTPYENDILEVIMHEDGQLTKKLLQSTAASYYCHPSCTDSYQKVRQLFSDPSVQLVTVTITEKGYGLKDSQGNFLPVVQADLAAGPHQVNHTMSILASFLWDRFQSGALPIAMVSTDNFSQNGLRFQTAMVTIAKEWQKLGHVSEAFVRYLENNAQVTFPWSMIDRITPNPSTAVAEELAAAGIQQLPVIRTDKGTTIAPFANTEATHYLVIEDDFPNGRPNLDKAGVILTSREIVDKTDSMKVTTCLNPLHTAMSLFGCLLGYTSIAAEMTDPDIVALIKGIGYREGLPVVEDPEIIQPKKFIDEVVGLRLPNPLIPDTPQRIAADTSQKIAIRFGETIKKYVEKEGSASELTFIPLAIAGWLRYLLAIDDEGHPFVPSPDPLLAELQEILHECQLGSAADVQEIIRPILANPQIFGLDLYQARIAENVGHLFAKMLAGTGAVRKTLHETVEGIE</sequence>